<dbReference type="InterPro" id="IPR043724">
    <property type="entry name" value="DUF5666"/>
</dbReference>
<feature type="domain" description="DUF5666" evidence="2">
    <location>
        <begin position="337"/>
        <end position="397"/>
    </location>
</feature>
<dbReference type="Pfam" id="PF18914">
    <property type="entry name" value="DUF5666"/>
    <property type="match status" value="3"/>
</dbReference>
<feature type="signal peptide" evidence="1">
    <location>
        <begin position="1"/>
        <end position="29"/>
    </location>
</feature>
<dbReference type="GeneID" id="94689394"/>
<proteinExistence type="predicted"/>
<feature type="chain" id="PRO_5010314648" description="DUF5666 domain-containing protein" evidence="1">
    <location>
        <begin position="30"/>
        <end position="399"/>
    </location>
</feature>
<gene>
    <name evidence="3" type="ORF">SAMN05421547_103158</name>
</gene>
<evidence type="ECO:0000313" key="3">
    <source>
        <dbReference type="EMBL" id="SDY22074.1"/>
    </source>
</evidence>
<protein>
    <recommendedName>
        <fullName evidence="2">DUF5666 domain-containing protein</fullName>
    </recommendedName>
</protein>
<reference evidence="3 4" key="1">
    <citation type="submission" date="2016-10" db="EMBL/GenBank/DDBJ databases">
        <authorList>
            <person name="de Groot N.N."/>
        </authorList>
    </citation>
    <scope>NUCLEOTIDE SEQUENCE [LARGE SCALE GENOMIC DNA]</scope>
    <source>
        <strain evidence="3 4">LMG 24775</strain>
    </source>
</reference>
<keyword evidence="1" id="KW-0732">Signal</keyword>
<dbReference type="PROSITE" id="PS51257">
    <property type="entry name" value="PROKAR_LIPOPROTEIN"/>
    <property type="match status" value="1"/>
</dbReference>
<evidence type="ECO:0000313" key="4">
    <source>
        <dbReference type="Proteomes" id="UP000183417"/>
    </source>
</evidence>
<accession>A0A1H3I4V5</accession>
<organism evidence="3 4">
    <name type="scientific">Delftia lacustris</name>
    <dbReference type="NCBI Taxonomy" id="558537"/>
    <lineage>
        <taxon>Bacteria</taxon>
        <taxon>Pseudomonadati</taxon>
        <taxon>Pseudomonadota</taxon>
        <taxon>Betaproteobacteria</taxon>
        <taxon>Burkholderiales</taxon>
        <taxon>Comamonadaceae</taxon>
        <taxon>Delftia</taxon>
    </lineage>
</organism>
<dbReference type="RefSeq" id="WP_074921255.1">
    <property type="nucleotide sequence ID" value="NZ_CP141274.1"/>
</dbReference>
<evidence type="ECO:0000259" key="2">
    <source>
        <dbReference type="Pfam" id="PF18914"/>
    </source>
</evidence>
<name>A0A1H3I4V5_9BURK</name>
<sequence>MHFLRFSRSAPPLPRVLGAGALSLSVLLAACGGGGGGADKPAPTPVTPSASYASGTIDGFGSILVNGVRYDERQARITDGDGVLLASDALKLGMAVHVTADPVTTGSDGVARAMARQILVRSDLEGPLSAVVGDRLTVLGQTVIVDAATVFEDGRAAALQVGRVLEVHGLRDAQGRILASRIEIEDDADEPWRLRAPVDAVDASRRTLRIGEAVVNWSGVQVAAALAAGDVVSLRLARQPDAAGLWVATALSVQRPTLPEQAGVEADVTGHITRMDSPTRFVVDGLSVDAGSAARLPAGLAVGDLVEVEGMFQDGVLRASEVERKLRLDSDDGFEIEGRITAVDSLAGIFELRGVRVDYRNARFEDGSAAQIAVGRVVEVKGRLSVDGAMVVATEVEFD</sequence>
<dbReference type="Proteomes" id="UP000183417">
    <property type="component" value="Unassembled WGS sequence"/>
</dbReference>
<dbReference type="AlphaFoldDB" id="A0A1H3I4V5"/>
<feature type="domain" description="DUF5666" evidence="2">
    <location>
        <begin position="125"/>
        <end position="183"/>
    </location>
</feature>
<feature type="domain" description="DUF5666" evidence="2">
    <location>
        <begin position="269"/>
        <end position="323"/>
    </location>
</feature>
<dbReference type="EMBL" id="FNPE01000003">
    <property type="protein sequence ID" value="SDY22074.1"/>
    <property type="molecule type" value="Genomic_DNA"/>
</dbReference>
<evidence type="ECO:0000256" key="1">
    <source>
        <dbReference type="SAM" id="SignalP"/>
    </source>
</evidence>